<dbReference type="AlphaFoldDB" id="A0A8H6JEB3"/>
<dbReference type="SMART" id="SM00317">
    <property type="entry name" value="SET"/>
    <property type="match status" value="1"/>
</dbReference>
<dbReference type="Pfam" id="PF00856">
    <property type="entry name" value="SET"/>
    <property type="match status" value="1"/>
</dbReference>
<dbReference type="PROSITE" id="PS50280">
    <property type="entry name" value="SET"/>
    <property type="match status" value="1"/>
</dbReference>
<sequence length="753" mass="84575">MDVKEVSDDSELASFFRQVKAAGQLSGRRKGETPRDHPPPFLVVARFNMSRSAAISEQQLRRREVNTQFLTSQIPPAYLPCVESVASLQPLAISEMKLEEHHRGKRVTVRTMTQTSRINAIMAIAEDEEGTAVLLQLYNQPDEAEVKAEYVLPENSVCIIKEPFFKVTTSGEYSLRVDHVTDIIMLPEDDERIPLKWRSTQGRILVSSEETRLEGNEAVSRQDWGQAERLYTQALSSATSMREHTAALLNRSLANLRLGRPEKTLDDALRARQGGNTTEKGLFREAKAHYAMEQFSSCKDKLQQVLELNQENKDTKNTKIEMARVSERLREEATGDYAWRQMYKQAEATPPLIDCATYSVPVEVRPSLGRGNGLFTTRAVKAGDLLLCEKAFAYCYAAEDDPAGRRNIKILMSVDSDRASMGGQANLINTIVQRLHHNPQISKRFMGLHHGDYRPAEPDKTGESLVDSFLVERTVRLNCFGAPRTSLKAHVNDRHATAVHTTCGIWTIASHINHSCLGNCRRSFIGDVMVIRAAQDMEAGSELLFCYRPPKPDDDYQTTQKAIANWGFVCQCELCEDKKAMSKQTFQKRKGLLQDLRHVMKVRGNAVHGNANQIEFKALRLLEQLETCYPKRIGATRLELWDFYLALGENRLQNGAGSNMKALELIIKALEALGYVLVAAPPARVPTKPTLKIKRWGWANDHSIIAFIAIFHAYKARGLAPELCEVARGYARTAYTICIGEDETAGSTYDDLK</sequence>
<evidence type="ECO:0000313" key="3">
    <source>
        <dbReference type="Proteomes" id="UP000654918"/>
    </source>
</evidence>
<dbReference type="InterPro" id="IPR011990">
    <property type="entry name" value="TPR-like_helical_dom_sf"/>
</dbReference>
<protein>
    <submittedName>
        <fullName evidence="2">Tpr domain protein</fullName>
    </submittedName>
</protein>
<proteinExistence type="predicted"/>
<gene>
    <name evidence="2" type="ORF">CPLU01_15184</name>
</gene>
<evidence type="ECO:0000313" key="2">
    <source>
        <dbReference type="EMBL" id="KAF6811011.1"/>
    </source>
</evidence>
<dbReference type="Gene3D" id="1.25.40.10">
    <property type="entry name" value="Tetratricopeptide repeat domain"/>
    <property type="match status" value="1"/>
</dbReference>
<dbReference type="Proteomes" id="UP000654918">
    <property type="component" value="Unassembled WGS sequence"/>
</dbReference>
<keyword evidence="3" id="KW-1185">Reference proteome</keyword>
<name>A0A8H6JEB3_9PEZI</name>
<feature type="domain" description="SET" evidence="1">
    <location>
        <begin position="360"/>
        <end position="548"/>
    </location>
</feature>
<dbReference type="PANTHER" id="PTHR47643">
    <property type="entry name" value="TPR DOMAIN PROTEIN (AFU_ORTHOLOGUE AFUA_5G12710)"/>
    <property type="match status" value="1"/>
</dbReference>
<dbReference type="InterPro" id="IPR046341">
    <property type="entry name" value="SET_dom_sf"/>
</dbReference>
<dbReference type="PANTHER" id="PTHR47643:SF2">
    <property type="entry name" value="TPR DOMAIN PROTEIN (AFU_ORTHOLOGUE AFUA_5G12710)"/>
    <property type="match status" value="1"/>
</dbReference>
<accession>A0A8H6JEB3</accession>
<reference evidence="2" key="1">
    <citation type="journal article" date="2020" name="Phytopathology">
        <title>Genome Sequence Resources of Colletotrichum truncatum, C. plurivorum, C. musicola, and C. sojae: Four Species Pathogenic to Soybean (Glycine max).</title>
        <authorList>
            <person name="Rogerio F."/>
            <person name="Boufleur T.R."/>
            <person name="Ciampi-Guillardi M."/>
            <person name="Sukno S.A."/>
            <person name="Thon M.R."/>
            <person name="Massola Junior N.S."/>
            <person name="Baroncelli R."/>
        </authorList>
    </citation>
    <scope>NUCLEOTIDE SEQUENCE</scope>
    <source>
        <strain evidence="2">LFN00145</strain>
    </source>
</reference>
<dbReference type="InterPro" id="IPR053209">
    <property type="entry name" value="Gramillin-biosynth_MTr"/>
</dbReference>
<organism evidence="2 3">
    <name type="scientific">Colletotrichum plurivorum</name>
    <dbReference type="NCBI Taxonomy" id="2175906"/>
    <lineage>
        <taxon>Eukaryota</taxon>
        <taxon>Fungi</taxon>
        <taxon>Dikarya</taxon>
        <taxon>Ascomycota</taxon>
        <taxon>Pezizomycotina</taxon>
        <taxon>Sordariomycetes</taxon>
        <taxon>Hypocreomycetidae</taxon>
        <taxon>Glomerellales</taxon>
        <taxon>Glomerellaceae</taxon>
        <taxon>Colletotrichum</taxon>
        <taxon>Colletotrichum orchidearum species complex</taxon>
    </lineage>
</organism>
<dbReference type="SUPFAM" id="SSF48452">
    <property type="entry name" value="TPR-like"/>
    <property type="match status" value="1"/>
</dbReference>
<dbReference type="InterPro" id="IPR001214">
    <property type="entry name" value="SET_dom"/>
</dbReference>
<dbReference type="Gene3D" id="2.170.270.10">
    <property type="entry name" value="SET domain"/>
    <property type="match status" value="1"/>
</dbReference>
<comment type="caution">
    <text evidence="2">The sequence shown here is derived from an EMBL/GenBank/DDBJ whole genome shotgun (WGS) entry which is preliminary data.</text>
</comment>
<evidence type="ECO:0000259" key="1">
    <source>
        <dbReference type="PROSITE" id="PS50280"/>
    </source>
</evidence>
<dbReference type="SUPFAM" id="SSF82199">
    <property type="entry name" value="SET domain"/>
    <property type="match status" value="1"/>
</dbReference>
<dbReference type="EMBL" id="WIGO01000476">
    <property type="protein sequence ID" value="KAF6811011.1"/>
    <property type="molecule type" value="Genomic_DNA"/>
</dbReference>